<comment type="caution">
    <text evidence="7">The sequence shown here is derived from an EMBL/GenBank/DDBJ whole genome shotgun (WGS) entry which is preliminary data.</text>
</comment>
<dbReference type="OrthoDB" id="2809944at2"/>
<feature type="transmembrane region" description="Helical" evidence="5">
    <location>
        <begin position="374"/>
        <end position="390"/>
    </location>
</feature>
<keyword evidence="7" id="KW-0436">Ligase</keyword>
<dbReference type="AlphaFoldDB" id="A0A3N5BFX1"/>
<proteinExistence type="predicted"/>
<evidence type="ECO:0000256" key="1">
    <source>
        <dbReference type="ARBA" id="ARBA00004141"/>
    </source>
</evidence>
<comment type="subcellular location">
    <subcellularLocation>
        <location evidence="1">Membrane</location>
        <topology evidence="1">Multi-pass membrane protein</topology>
    </subcellularLocation>
</comment>
<keyword evidence="2 5" id="KW-0812">Transmembrane</keyword>
<evidence type="ECO:0000256" key="2">
    <source>
        <dbReference type="ARBA" id="ARBA00022692"/>
    </source>
</evidence>
<feature type="transmembrane region" description="Helical" evidence="5">
    <location>
        <begin position="97"/>
        <end position="114"/>
    </location>
</feature>
<dbReference type="InterPro" id="IPR051533">
    <property type="entry name" value="WaaL-like"/>
</dbReference>
<feature type="transmembrane region" description="Helical" evidence="5">
    <location>
        <begin position="311"/>
        <end position="334"/>
    </location>
</feature>
<sequence length="394" mass="45812">MLSNQLHNKINYILGFLLFYLLLFNTLGLMTFEPFRQYGRITDHWTLYITVIILLYLFIQQRGLDKNYLYIYIGISLISISYIITHLYNQNFLHDTTLAYQLLSFAFILALMKINWTKEHILVFGYTALIITILYLTHWIIEGRPTEKYIGFFTNTNVLGVFLFSILYFQVIAIKPSHILLKLALILGSLANVLLIYVSTTRSLLLCIVVILASMGILKLSKKIFSLLFYFIMAFNFIFVIAYIWLDSTKYKSGLNEWSQEQFSKNFFSGRENIWVPSIEHFKESPIVGHFVGIRPVDFMEGTHYVHTHNIYLQTLLESGIIGFLSFIVLLYFIWKTYLKNLDSNIVQWSASFFLALLIYQSIGISFFQNIPSIGFLHWLIISIGVSLAAKRTG</sequence>
<feature type="transmembrane region" description="Helical" evidence="5">
    <location>
        <begin position="12"/>
        <end position="32"/>
    </location>
</feature>
<feature type="transmembrane region" description="Helical" evidence="5">
    <location>
        <begin position="68"/>
        <end position="85"/>
    </location>
</feature>
<name>A0A3N5BFX1_9BACI</name>
<dbReference type="GO" id="GO:0016020">
    <property type="term" value="C:membrane"/>
    <property type="evidence" value="ECO:0007669"/>
    <property type="project" value="UniProtKB-SubCell"/>
</dbReference>
<reference evidence="7 8" key="1">
    <citation type="submission" date="2018-11" db="EMBL/GenBank/DDBJ databases">
        <title>Genomic Encyclopedia of Type Strains, Phase IV (KMG-IV): sequencing the most valuable type-strain genomes for metagenomic binning, comparative biology and taxonomic classification.</title>
        <authorList>
            <person name="Goeker M."/>
        </authorList>
    </citation>
    <scope>NUCLEOTIDE SEQUENCE [LARGE SCALE GENOMIC DNA]</scope>
    <source>
        <strain evidence="7 8">DSM 18090</strain>
    </source>
</reference>
<feature type="transmembrane region" description="Helical" evidence="5">
    <location>
        <begin position="346"/>
        <end position="368"/>
    </location>
</feature>
<evidence type="ECO:0000256" key="4">
    <source>
        <dbReference type="ARBA" id="ARBA00023136"/>
    </source>
</evidence>
<evidence type="ECO:0000259" key="6">
    <source>
        <dbReference type="Pfam" id="PF04932"/>
    </source>
</evidence>
<dbReference type="PANTHER" id="PTHR37422:SF13">
    <property type="entry name" value="LIPOPOLYSACCHARIDE BIOSYNTHESIS PROTEIN PA4999-RELATED"/>
    <property type="match status" value="1"/>
</dbReference>
<dbReference type="GO" id="GO:0016874">
    <property type="term" value="F:ligase activity"/>
    <property type="evidence" value="ECO:0007669"/>
    <property type="project" value="UniProtKB-KW"/>
</dbReference>
<feature type="domain" description="O-antigen ligase-related" evidence="6">
    <location>
        <begin position="189"/>
        <end position="328"/>
    </location>
</feature>
<accession>A0A3N5BFX1</accession>
<dbReference type="Proteomes" id="UP000276443">
    <property type="component" value="Unassembled WGS sequence"/>
</dbReference>
<feature type="transmembrane region" description="Helical" evidence="5">
    <location>
        <begin position="44"/>
        <end position="59"/>
    </location>
</feature>
<feature type="transmembrane region" description="Helical" evidence="5">
    <location>
        <begin position="227"/>
        <end position="246"/>
    </location>
</feature>
<evidence type="ECO:0000256" key="5">
    <source>
        <dbReference type="SAM" id="Phobius"/>
    </source>
</evidence>
<dbReference type="EMBL" id="RKRF01000008">
    <property type="protein sequence ID" value="RPF54180.1"/>
    <property type="molecule type" value="Genomic_DNA"/>
</dbReference>
<protein>
    <submittedName>
        <fullName evidence="7">O-antigen ligase</fullName>
    </submittedName>
</protein>
<gene>
    <name evidence="7" type="ORF">EDC24_1372</name>
</gene>
<evidence type="ECO:0000313" key="7">
    <source>
        <dbReference type="EMBL" id="RPF54180.1"/>
    </source>
</evidence>
<organism evidence="7 8">
    <name type="scientific">Aquisalibacillus elongatus</name>
    <dbReference type="NCBI Taxonomy" id="485577"/>
    <lineage>
        <taxon>Bacteria</taxon>
        <taxon>Bacillati</taxon>
        <taxon>Bacillota</taxon>
        <taxon>Bacilli</taxon>
        <taxon>Bacillales</taxon>
        <taxon>Bacillaceae</taxon>
        <taxon>Aquisalibacillus</taxon>
    </lineage>
</organism>
<dbReference type="Pfam" id="PF04932">
    <property type="entry name" value="Wzy_C"/>
    <property type="match status" value="1"/>
</dbReference>
<keyword evidence="4 5" id="KW-0472">Membrane</keyword>
<dbReference type="RefSeq" id="WP_124220954.1">
    <property type="nucleotide sequence ID" value="NZ_RKRF01000008.1"/>
</dbReference>
<feature type="transmembrane region" description="Helical" evidence="5">
    <location>
        <begin position="153"/>
        <end position="172"/>
    </location>
</feature>
<feature type="transmembrane region" description="Helical" evidence="5">
    <location>
        <begin position="203"/>
        <end position="220"/>
    </location>
</feature>
<dbReference type="PANTHER" id="PTHR37422">
    <property type="entry name" value="TEICHURONIC ACID BIOSYNTHESIS PROTEIN TUAE"/>
    <property type="match status" value="1"/>
</dbReference>
<feature type="transmembrane region" description="Helical" evidence="5">
    <location>
        <begin position="179"/>
        <end position="197"/>
    </location>
</feature>
<keyword evidence="3 5" id="KW-1133">Transmembrane helix</keyword>
<feature type="transmembrane region" description="Helical" evidence="5">
    <location>
        <begin position="121"/>
        <end position="141"/>
    </location>
</feature>
<evidence type="ECO:0000313" key="8">
    <source>
        <dbReference type="Proteomes" id="UP000276443"/>
    </source>
</evidence>
<evidence type="ECO:0000256" key="3">
    <source>
        <dbReference type="ARBA" id="ARBA00022989"/>
    </source>
</evidence>
<keyword evidence="8" id="KW-1185">Reference proteome</keyword>
<dbReference type="InterPro" id="IPR007016">
    <property type="entry name" value="O-antigen_ligase-rel_domated"/>
</dbReference>